<dbReference type="InterPro" id="IPR028992">
    <property type="entry name" value="Hedgehog/Intein_dom"/>
</dbReference>
<dbReference type="InterPro" id="IPR050557">
    <property type="entry name" value="RTX_toxin/Mannuronan_C5-epim"/>
</dbReference>
<evidence type="ECO:0000256" key="8">
    <source>
        <dbReference type="SAM" id="MobiDB-lite"/>
    </source>
</evidence>
<dbReference type="InterPro" id="IPR001343">
    <property type="entry name" value="Hemolysn_Ca-bd"/>
</dbReference>
<keyword evidence="3" id="KW-0964">Secreted</keyword>
<dbReference type="GO" id="GO:0016020">
    <property type="term" value="C:membrane"/>
    <property type="evidence" value="ECO:0007669"/>
    <property type="project" value="UniProtKB-SubCell"/>
</dbReference>
<dbReference type="Pfam" id="PF13403">
    <property type="entry name" value="Hint_2"/>
    <property type="match status" value="1"/>
</dbReference>
<dbReference type="Pfam" id="PF00353">
    <property type="entry name" value="HemolysinCabind"/>
    <property type="match status" value="4"/>
</dbReference>
<dbReference type="GO" id="GO:0005576">
    <property type="term" value="C:extracellular region"/>
    <property type="evidence" value="ECO:0007669"/>
    <property type="project" value="UniProtKB-SubCell"/>
</dbReference>
<dbReference type="RefSeq" id="WP_076366188.1">
    <property type="nucleotide sequence ID" value="NZ_FTOM01000005.1"/>
</dbReference>
<sequence length="687" mass="68893">MSVITGGTGDELLSGSLAADTITGGAGSDTITADAGDDYINAGVESLANTSLFLDWSAQGANGTSIARSFTQDTGGINARVSYTDLGPGRGLSVASRTTTYVESGEPFDPSSSALLEASGYGNAARVAVDFSAVSGSGYADSVENVSFRINDVDAGGWQDILTITAYDADGNAVDVTITPSGNDTVSGSTITAGSTNDTAASAEGSVLVSIAGPVARVEILYANGGSAGQLVLISDIHFEAVPTDDDVVSAGDGNDTVLGGLGDDSLMGEAGADSLSGGAGDDTLEGGTGNDTLAGGAGADVLAGGQGLDFADYSASDAGVSISLANGTASGGDAAGDTLSGVDGLIGSAHDDTLIGFDPFSTAAADAYTNVFFAGDGADYLDGRGGDDSLYGEAGDDTILGGAGNDVIDGGAGVDVIDGGTGSDTITLNWDEAAGDVVVGGEDADGTDVDVLVVQGRARVLYDATDPSGESGVIRWANGDTTQFSNIESISVVPCFTAGTRIDTRDGPVPVEDLRPGDRVLTRDCGFRTVVWAGRRDLGPGDLIAAPRLMPVRIAAGALGPGVPARDLVVSPQHRMLLTGARAELLFGETEVLAAALHLVGCPGITRENVTSVSYLHVMFDCHEIIRAEGAWSESFQPGATVMKGMGAAQRAELEMLFPELAAGGPAYPAARASLRAHEVRALLAA</sequence>
<feature type="domain" description="Hedgehog/Intein (Hint)" evidence="9">
    <location>
        <begin position="495"/>
        <end position="640"/>
    </location>
</feature>
<dbReference type="InterPro" id="IPR011049">
    <property type="entry name" value="Serralysin-like_metalloprot_C"/>
</dbReference>
<evidence type="ECO:0000313" key="10">
    <source>
        <dbReference type="EMBL" id="SIS80714.1"/>
    </source>
</evidence>
<keyword evidence="4" id="KW-0800">Toxin</keyword>
<dbReference type="STRING" id="407234.SAMN05421795_105150"/>
<keyword evidence="7" id="KW-0472">Membrane</keyword>
<dbReference type="PRINTS" id="PR01488">
    <property type="entry name" value="RTXTOXINA"/>
</dbReference>
<reference evidence="11" key="1">
    <citation type="submission" date="2017-01" db="EMBL/GenBank/DDBJ databases">
        <authorList>
            <person name="Varghese N."/>
            <person name="Submissions S."/>
        </authorList>
    </citation>
    <scope>NUCLEOTIDE SEQUENCE [LARGE SCALE GENOMIC DNA]</scope>
    <source>
        <strain evidence="11">DSM 18714</strain>
    </source>
</reference>
<evidence type="ECO:0000256" key="7">
    <source>
        <dbReference type="ARBA" id="ARBA00023136"/>
    </source>
</evidence>
<dbReference type="GO" id="GO:0005509">
    <property type="term" value="F:calcium ion binding"/>
    <property type="evidence" value="ECO:0007669"/>
    <property type="project" value="InterPro"/>
</dbReference>
<dbReference type="Gene3D" id="2.170.16.10">
    <property type="entry name" value="Hedgehog/Intein (Hint) domain"/>
    <property type="match status" value="1"/>
</dbReference>
<dbReference type="SUPFAM" id="SSF51120">
    <property type="entry name" value="beta-Roll"/>
    <property type="match status" value="3"/>
</dbReference>
<keyword evidence="6" id="KW-0843">Virulence</keyword>
<dbReference type="SUPFAM" id="SSF51294">
    <property type="entry name" value="Hedgehog/intein (Hint) domain"/>
    <property type="match status" value="1"/>
</dbReference>
<evidence type="ECO:0000256" key="4">
    <source>
        <dbReference type="ARBA" id="ARBA00022656"/>
    </source>
</evidence>
<evidence type="ECO:0000256" key="6">
    <source>
        <dbReference type="ARBA" id="ARBA00023026"/>
    </source>
</evidence>
<dbReference type="Proteomes" id="UP000186098">
    <property type="component" value="Unassembled WGS sequence"/>
</dbReference>
<comment type="subcellular location">
    <subcellularLocation>
        <location evidence="1">Membrane</location>
    </subcellularLocation>
    <subcellularLocation>
        <location evidence="2">Secreted</location>
    </subcellularLocation>
</comment>
<dbReference type="EMBL" id="FTOM01000005">
    <property type="protein sequence ID" value="SIS80714.1"/>
    <property type="molecule type" value="Genomic_DNA"/>
</dbReference>
<dbReference type="InterPro" id="IPR018511">
    <property type="entry name" value="Hemolysin-typ_Ca-bd_CS"/>
</dbReference>
<dbReference type="InterPro" id="IPR036844">
    <property type="entry name" value="Hint_dom_sf"/>
</dbReference>
<keyword evidence="11" id="KW-1185">Reference proteome</keyword>
<feature type="region of interest" description="Disordered" evidence="8">
    <location>
        <begin position="270"/>
        <end position="291"/>
    </location>
</feature>
<dbReference type="InterPro" id="IPR003995">
    <property type="entry name" value="RTX_toxin_determinant-A"/>
</dbReference>
<dbReference type="PANTHER" id="PTHR38340:SF1">
    <property type="entry name" value="S-LAYER PROTEIN"/>
    <property type="match status" value="1"/>
</dbReference>
<dbReference type="Gene3D" id="2.150.10.10">
    <property type="entry name" value="Serralysin-like metalloprotease, C-terminal"/>
    <property type="match status" value="2"/>
</dbReference>
<evidence type="ECO:0000256" key="1">
    <source>
        <dbReference type="ARBA" id="ARBA00004370"/>
    </source>
</evidence>
<gene>
    <name evidence="10" type="ORF">SAMN05421795_105150</name>
</gene>
<keyword evidence="5" id="KW-0677">Repeat</keyword>
<dbReference type="GO" id="GO:0090729">
    <property type="term" value="F:toxin activity"/>
    <property type="evidence" value="ECO:0007669"/>
    <property type="project" value="UniProtKB-KW"/>
</dbReference>
<accession>A0A1N7M3Q7</accession>
<evidence type="ECO:0000256" key="3">
    <source>
        <dbReference type="ARBA" id="ARBA00022525"/>
    </source>
</evidence>
<dbReference type="AlphaFoldDB" id="A0A1N7M3Q7"/>
<dbReference type="PROSITE" id="PS00330">
    <property type="entry name" value="HEMOLYSIN_CALCIUM"/>
    <property type="match status" value="6"/>
</dbReference>
<evidence type="ECO:0000313" key="11">
    <source>
        <dbReference type="Proteomes" id="UP000186098"/>
    </source>
</evidence>
<evidence type="ECO:0000256" key="5">
    <source>
        <dbReference type="ARBA" id="ARBA00022737"/>
    </source>
</evidence>
<protein>
    <submittedName>
        <fullName evidence="10">Ca2+-binding protein, RTX toxin-related</fullName>
    </submittedName>
</protein>
<dbReference type="PANTHER" id="PTHR38340">
    <property type="entry name" value="S-LAYER PROTEIN"/>
    <property type="match status" value="1"/>
</dbReference>
<evidence type="ECO:0000256" key="2">
    <source>
        <dbReference type="ARBA" id="ARBA00004613"/>
    </source>
</evidence>
<organism evidence="10 11">
    <name type="scientific">Phaeovulum vinaykumarii</name>
    <dbReference type="NCBI Taxonomy" id="407234"/>
    <lineage>
        <taxon>Bacteria</taxon>
        <taxon>Pseudomonadati</taxon>
        <taxon>Pseudomonadota</taxon>
        <taxon>Alphaproteobacteria</taxon>
        <taxon>Rhodobacterales</taxon>
        <taxon>Paracoccaceae</taxon>
        <taxon>Phaeovulum</taxon>
    </lineage>
</organism>
<evidence type="ECO:0000259" key="9">
    <source>
        <dbReference type="Pfam" id="PF13403"/>
    </source>
</evidence>
<name>A0A1N7M3Q7_9RHOB</name>
<dbReference type="PRINTS" id="PR00313">
    <property type="entry name" value="CABNDNGRPT"/>
</dbReference>
<dbReference type="OrthoDB" id="6305173at2"/>
<proteinExistence type="predicted"/>